<dbReference type="EMBL" id="JANBVB010000004">
    <property type="protein sequence ID" value="KAJ2900528.1"/>
    <property type="molecule type" value="Genomic_DNA"/>
</dbReference>
<evidence type="ECO:0000313" key="2">
    <source>
        <dbReference type="Proteomes" id="UP001139981"/>
    </source>
</evidence>
<dbReference type="Proteomes" id="UP001139981">
    <property type="component" value="Unassembled WGS sequence"/>
</dbReference>
<protein>
    <submittedName>
        <fullName evidence="1">Uncharacterized protein</fullName>
    </submittedName>
</protein>
<evidence type="ECO:0000313" key="1">
    <source>
        <dbReference type="EMBL" id="KAJ2900528.1"/>
    </source>
</evidence>
<keyword evidence="2" id="KW-1185">Reference proteome</keyword>
<accession>A0ACC1M9Z7</accession>
<proteinExistence type="predicted"/>
<gene>
    <name evidence="1" type="ORF">IWW38_000403</name>
</gene>
<name>A0ACC1M9Z7_9FUNG</name>
<reference evidence="1" key="1">
    <citation type="submission" date="2022-07" db="EMBL/GenBank/DDBJ databases">
        <title>Phylogenomic reconstructions and comparative analyses of Kickxellomycotina fungi.</title>
        <authorList>
            <person name="Reynolds N.K."/>
            <person name="Stajich J.E."/>
            <person name="Barry K."/>
            <person name="Grigoriev I.V."/>
            <person name="Crous P."/>
            <person name="Smith M.E."/>
        </authorList>
    </citation>
    <scope>NUCLEOTIDE SEQUENCE</scope>
    <source>
        <strain evidence="1">CBS 190363</strain>
    </source>
</reference>
<comment type="caution">
    <text evidence="1">The sequence shown here is derived from an EMBL/GenBank/DDBJ whole genome shotgun (WGS) entry which is preliminary data.</text>
</comment>
<organism evidence="1 2">
    <name type="scientific">Coemansia aciculifera</name>
    <dbReference type="NCBI Taxonomy" id="417176"/>
    <lineage>
        <taxon>Eukaryota</taxon>
        <taxon>Fungi</taxon>
        <taxon>Fungi incertae sedis</taxon>
        <taxon>Zoopagomycota</taxon>
        <taxon>Kickxellomycotina</taxon>
        <taxon>Kickxellomycetes</taxon>
        <taxon>Kickxellales</taxon>
        <taxon>Kickxellaceae</taxon>
        <taxon>Coemansia</taxon>
    </lineage>
</organism>
<sequence length="439" mass="49071">MAVGDKVATLATAYPLSPIDVAQGDSHIMFVYFYQNRHCSNAFMPTEVLRQGFHVATQRYSVLLGTLQQVDGRAVLVRDDSRPNRPLFEEKSVDVKFSDVMHTEYAWSQWPEGLDTRDVVETAASKSTACAPLISVLLVRFRDNSGVSLRVKIRHSVLDGLGFTGFMSYWSKVTRQYRGPCNAVVDLADPRLEFDRSLLLRAAQYLPTAAHISNAVHSEKNAPIQDTVPFGMHVVRFSAHSLMRMRSDFGSETASVSVNDVLSVLLWRSFTRASLGSAQTRIMLACDVRKRIALSPHYMGNASLPLQLCIERNQLLGESLSKSAQLIRNRVSQVDVNYVRKCLQMLEHNKPILGADEWDASKSTFFCCTNCSRFGFYDTDFGCGTPDKVTIPHYLTPGFSIWLPTKDAGGIDVIISMLNSSFASFRVDKELLEYGQIIL</sequence>